<dbReference type="FunFam" id="3.30.420.40:FF:000061">
    <property type="entry name" value="Heat shock protein family A (Hsp70) member 12A"/>
    <property type="match status" value="1"/>
</dbReference>
<organism evidence="2 3">
    <name type="scientific">Larimichthys crocea</name>
    <name type="common">Large yellow croaker</name>
    <name type="synonym">Pseudosciaena crocea</name>
    <dbReference type="NCBI Taxonomy" id="215358"/>
    <lineage>
        <taxon>Eukaryota</taxon>
        <taxon>Metazoa</taxon>
        <taxon>Chordata</taxon>
        <taxon>Craniata</taxon>
        <taxon>Vertebrata</taxon>
        <taxon>Euteleostomi</taxon>
        <taxon>Actinopterygii</taxon>
        <taxon>Neopterygii</taxon>
        <taxon>Teleostei</taxon>
        <taxon>Neoteleostei</taxon>
        <taxon>Acanthomorphata</taxon>
        <taxon>Eupercaria</taxon>
        <taxon>Sciaenidae</taxon>
        <taxon>Larimichthys</taxon>
    </lineage>
</organism>
<evidence type="ECO:0000313" key="2">
    <source>
        <dbReference type="EMBL" id="KAE8278988.1"/>
    </source>
</evidence>
<dbReference type="EMBL" id="REGW02000023">
    <property type="protein sequence ID" value="KAE8278988.1"/>
    <property type="molecule type" value="Genomic_DNA"/>
</dbReference>
<comment type="caution">
    <text evidence="2">The sequence shown here is derived from an EMBL/GenBank/DDBJ whole genome shotgun (WGS) entry which is preliminary data.</text>
</comment>
<sequence>MVDVVQPDPNSLQLPGDNLSAPSSPATARNDCSITPLTPSPSPRVEVRPRMSCPFSVVVAIDFGTTSSGYAFSFTQDSEAIHMMKRWEGGDPGVANQKSPTCLLLTPDLRFHSFGFAARDFYHDLDPEEARHWLYFDKFKMKIHSTSDLTMETELEAVNGRRVRAIEVFAHALHFFREHALKEVKDQSSSVLEGEEIRWVITVPAVWRQPAKQFMREAAYLAGLVSPDCPEQLLIALEPEAASIYCRKLRLHQVIDLSLQPITNGLDLEGSRPFDSSFRQAREQLRRSRHSRTFLVESGTGELWSELQTGDRYVVADCGGGTVDLTVHQIEQPQGTLKELYKASGGPYGAVGVDLAFEAMLCQIFGNGQRRQGRANALNISLPFSFIDYYKRHRGQSVEAALRRSNMNIVKWSSQGMLRLTQEAMNELFQPTIINIVKHIEELMVKPEVRGVRFLFLVGGFAESPMLQKAVQRALGRTCRIIIPHDVGLTILKGAVLFGLDPTVVRVRRCPLTYGVGVLNRFVEGRHPRDKLLIKEGREWCTDILDRFVSVDQSVALGEVVKRSYTPARLGQRKIIINIYCSTTDDVTYISDPGVRKCGTITLDLPEPLPLPGAVGGAGAGGGPERREIRATMQFGDTEIKVTAVDVMSNRSVRASIDFLSN</sequence>
<dbReference type="Proteomes" id="UP000424527">
    <property type="component" value="Unassembled WGS sequence"/>
</dbReference>
<evidence type="ECO:0000313" key="3">
    <source>
        <dbReference type="Proteomes" id="UP000424527"/>
    </source>
</evidence>
<proteinExistence type="predicted"/>
<dbReference type="Gene3D" id="3.30.420.40">
    <property type="match status" value="2"/>
</dbReference>
<dbReference type="AlphaFoldDB" id="A0A6G0HIC5"/>
<dbReference type="PANTHER" id="PTHR14187:SF39">
    <property type="entry name" value="HEAT SHOCK 70 KDA PROTEIN 12B"/>
    <property type="match status" value="1"/>
</dbReference>
<dbReference type="PANTHER" id="PTHR14187">
    <property type="entry name" value="ALPHA KINASE/ELONGATION FACTOR 2 KINASE"/>
    <property type="match status" value="1"/>
</dbReference>
<protein>
    <submittedName>
        <fullName evidence="2">Heat shock 70 kDa protein 12B</fullName>
    </submittedName>
</protein>
<accession>A0A6G0HIC5</accession>
<feature type="compositionally biased region" description="Polar residues" evidence="1">
    <location>
        <begin position="20"/>
        <end position="37"/>
    </location>
</feature>
<evidence type="ECO:0000256" key="1">
    <source>
        <dbReference type="SAM" id="MobiDB-lite"/>
    </source>
</evidence>
<reference evidence="2 3" key="1">
    <citation type="submission" date="2019-07" db="EMBL/GenBank/DDBJ databases">
        <title>Chromosome genome assembly for large yellow croaker.</title>
        <authorList>
            <person name="Xiao S."/>
        </authorList>
    </citation>
    <scope>NUCLEOTIDE SEQUENCE [LARGE SCALE GENOMIC DNA]</scope>
    <source>
        <strain evidence="2">JMULYC20181020</strain>
        <tissue evidence="2">Muscle</tissue>
    </source>
</reference>
<keyword evidence="2" id="KW-0346">Stress response</keyword>
<dbReference type="SUPFAM" id="SSF53067">
    <property type="entry name" value="Actin-like ATPase domain"/>
    <property type="match status" value="2"/>
</dbReference>
<dbReference type="InterPro" id="IPR043129">
    <property type="entry name" value="ATPase_NBD"/>
</dbReference>
<gene>
    <name evidence="2" type="ORF">D5F01_LYC22570</name>
</gene>
<keyword evidence="3" id="KW-1185">Reference proteome</keyword>
<name>A0A6G0HIC5_LARCR</name>
<feature type="region of interest" description="Disordered" evidence="1">
    <location>
        <begin position="1"/>
        <end position="46"/>
    </location>
</feature>
<dbReference type="Gene3D" id="3.90.640.10">
    <property type="entry name" value="Actin, Chain A, domain 4"/>
    <property type="match status" value="1"/>
</dbReference>